<feature type="region of interest" description="Disordered" evidence="1">
    <location>
        <begin position="1"/>
        <end position="99"/>
    </location>
</feature>
<proteinExistence type="predicted"/>
<evidence type="ECO:0000256" key="1">
    <source>
        <dbReference type="SAM" id="MobiDB-lite"/>
    </source>
</evidence>
<dbReference type="AlphaFoldDB" id="A0A9D4M5A3"/>
<comment type="caution">
    <text evidence="2">The sequence shown here is derived from an EMBL/GenBank/DDBJ whole genome shotgun (WGS) entry which is preliminary data.</text>
</comment>
<name>A0A9D4M5A3_DREPO</name>
<keyword evidence="3" id="KW-1185">Reference proteome</keyword>
<gene>
    <name evidence="2" type="ORF">DPMN_033676</name>
</gene>
<dbReference type="Proteomes" id="UP000828390">
    <property type="component" value="Unassembled WGS sequence"/>
</dbReference>
<feature type="compositionally biased region" description="Basic and acidic residues" evidence="1">
    <location>
        <begin position="47"/>
        <end position="80"/>
    </location>
</feature>
<reference evidence="2" key="2">
    <citation type="submission" date="2020-11" db="EMBL/GenBank/DDBJ databases">
        <authorList>
            <person name="McCartney M.A."/>
            <person name="Auch B."/>
            <person name="Kono T."/>
            <person name="Mallez S."/>
            <person name="Becker A."/>
            <person name="Gohl D.M."/>
            <person name="Silverstein K.A.T."/>
            <person name="Koren S."/>
            <person name="Bechman K.B."/>
            <person name="Herman A."/>
            <person name="Abrahante J.E."/>
            <person name="Garbe J."/>
        </authorList>
    </citation>
    <scope>NUCLEOTIDE SEQUENCE</scope>
    <source>
        <strain evidence="2">Duluth1</strain>
        <tissue evidence="2">Whole animal</tissue>
    </source>
</reference>
<evidence type="ECO:0000313" key="2">
    <source>
        <dbReference type="EMBL" id="KAH3870488.1"/>
    </source>
</evidence>
<sequence>MKSAKALPRYGSGRTDGKMEGRTMPKQYPSAYVGRMSLPTEFVTNKKPSETGDAPQRKRLEGTKKHGRKLCTDRQTDRRTHGQTKRRLYAPPKINFGGA</sequence>
<organism evidence="2 3">
    <name type="scientific">Dreissena polymorpha</name>
    <name type="common">Zebra mussel</name>
    <name type="synonym">Mytilus polymorpha</name>
    <dbReference type="NCBI Taxonomy" id="45954"/>
    <lineage>
        <taxon>Eukaryota</taxon>
        <taxon>Metazoa</taxon>
        <taxon>Spiralia</taxon>
        <taxon>Lophotrochozoa</taxon>
        <taxon>Mollusca</taxon>
        <taxon>Bivalvia</taxon>
        <taxon>Autobranchia</taxon>
        <taxon>Heteroconchia</taxon>
        <taxon>Euheterodonta</taxon>
        <taxon>Imparidentia</taxon>
        <taxon>Neoheterodontei</taxon>
        <taxon>Myida</taxon>
        <taxon>Dreissenoidea</taxon>
        <taxon>Dreissenidae</taxon>
        <taxon>Dreissena</taxon>
    </lineage>
</organism>
<accession>A0A9D4M5A3</accession>
<reference evidence="2" key="1">
    <citation type="journal article" date="2019" name="bioRxiv">
        <title>The Genome of the Zebra Mussel, Dreissena polymorpha: A Resource for Invasive Species Research.</title>
        <authorList>
            <person name="McCartney M.A."/>
            <person name="Auch B."/>
            <person name="Kono T."/>
            <person name="Mallez S."/>
            <person name="Zhang Y."/>
            <person name="Obille A."/>
            <person name="Becker A."/>
            <person name="Abrahante J.E."/>
            <person name="Garbe J."/>
            <person name="Badalamenti J.P."/>
            <person name="Herman A."/>
            <person name="Mangelson H."/>
            <person name="Liachko I."/>
            <person name="Sullivan S."/>
            <person name="Sone E.D."/>
            <person name="Koren S."/>
            <person name="Silverstein K.A.T."/>
            <person name="Beckman K.B."/>
            <person name="Gohl D.M."/>
        </authorList>
    </citation>
    <scope>NUCLEOTIDE SEQUENCE</scope>
    <source>
        <strain evidence="2">Duluth1</strain>
        <tissue evidence="2">Whole animal</tissue>
    </source>
</reference>
<protein>
    <submittedName>
        <fullName evidence="2">Uncharacterized protein</fullName>
    </submittedName>
</protein>
<dbReference type="EMBL" id="JAIWYP010000002">
    <property type="protein sequence ID" value="KAH3870488.1"/>
    <property type="molecule type" value="Genomic_DNA"/>
</dbReference>
<evidence type="ECO:0000313" key="3">
    <source>
        <dbReference type="Proteomes" id="UP000828390"/>
    </source>
</evidence>